<keyword evidence="4" id="KW-1185">Reference proteome</keyword>
<gene>
    <name evidence="3" type="ORF">BGZ99_006802</name>
</gene>
<organism evidence="3 4">
    <name type="scientific">Dissophora globulifera</name>
    <dbReference type="NCBI Taxonomy" id="979702"/>
    <lineage>
        <taxon>Eukaryota</taxon>
        <taxon>Fungi</taxon>
        <taxon>Fungi incertae sedis</taxon>
        <taxon>Mucoromycota</taxon>
        <taxon>Mortierellomycotina</taxon>
        <taxon>Mortierellomycetes</taxon>
        <taxon>Mortierellales</taxon>
        <taxon>Mortierellaceae</taxon>
        <taxon>Dissophora</taxon>
    </lineage>
</organism>
<reference evidence="3" key="1">
    <citation type="journal article" date="2020" name="Fungal Divers.">
        <title>Resolving the Mortierellaceae phylogeny through synthesis of multi-gene phylogenetics and phylogenomics.</title>
        <authorList>
            <person name="Vandepol N."/>
            <person name="Liber J."/>
            <person name="Desiro A."/>
            <person name="Na H."/>
            <person name="Kennedy M."/>
            <person name="Barry K."/>
            <person name="Grigoriev I.V."/>
            <person name="Miller A.N."/>
            <person name="O'Donnell K."/>
            <person name="Stajich J.E."/>
            <person name="Bonito G."/>
        </authorList>
    </citation>
    <scope>NUCLEOTIDE SEQUENCE</scope>
    <source>
        <strain evidence="3">REB-010B</strain>
    </source>
</reference>
<evidence type="ECO:0000256" key="2">
    <source>
        <dbReference type="SAM" id="Phobius"/>
    </source>
</evidence>
<feature type="compositionally biased region" description="Polar residues" evidence="1">
    <location>
        <begin position="222"/>
        <end position="240"/>
    </location>
</feature>
<dbReference type="Pfam" id="PF10173">
    <property type="entry name" value="Mit_KHE1"/>
    <property type="match status" value="1"/>
</dbReference>
<feature type="compositionally biased region" description="Basic and acidic residues" evidence="1">
    <location>
        <begin position="249"/>
        <end position="259"/>
    </location>
</feature>
<dbReference type="GO" id="GO:1902600">
    <property type="term" value="P:proton transmembrane transport"/>
    <property type="evidence" value="ECO:0007669"/>
    <property type="project" value="TreeGrafter"/>
</dbReference>
<dbReference type="GO" id="GO:0006813">
    <property type="term" value="P:potassium ion transport"/>
    <property type="evidence" value="ECO:0007669"/>
    <property type="project" value="TreeGrafter"/>
</dbReference>
<dbReference type="Proteomes" id="UP000738325">
    <property type="component" value="Unassembled WGS sequence"/>
</dbReference>
<dbReference type="PANTHER" id="PTHR28062:SF1">
    <property type="entry name" value="TRANSMEMBRANE PROTEIN"/>
    <property type="match status" value="1"/>
</dbReference>
<evidence type="ECO:0000313" key="3">
    <source>
        <dbReference type="EMBL" id="KAG0327848.1"/>
    </source>
</evidence>
<keyword evidence="2" id="KW-1133">Transmembrane helix</keyword>
<sequence length="320" mass="36510">MRIFLIPLSRSTTALYCHSTLTPSSSSYLNRATAWAGRKWEGLDQAKPDSMKKKLHGAGTRMLEKLEHRETFFKEIPAKEDATITTMVPFMYPSALKETQVLDDFKTLVAQRIPYHRKYMIYSALWVPVTSLFTIVPLVPNIPFFYNAFRLWSHWKAYQGAKHLDLLVKNGTIQFQPSDMLNLGLHHDPDFAIFFSGSDHLSKKRHPRKAHAVRETKKDLNTESSTDNSHLTRGSGQESIAHSGGANVERTHTSASKHVDPLSMTDHVVLEGFITDAEIALIHESYEQVPSMMVREIKRARQQEAEKFVKMKLQSKSKTQ</sequence>
<evidence type="ECO:0000256" key="1">
    <source>
        <dbReference type="SAM" id="MobiDB-lite"/>
    </source>
</evidence>
<dbReference type="EMBL" id="JAAAIP010000047">
    <property type="protein sequence ID" value="KAG0327848.1"/>
    <property type="molecule type" value="Genomic_DNA"/>
</dbReference>
<feature type="compositionally biased region" description="Basic and acidic residues" evidence="1">
    <location>
        <begin position="212"/>
        <end position="221"/>
    </location>
</feature>
<evidence type="ECO:0000313" key="4">
    <source>
        <dbReference type="Proteomes" id="UP000738325"/>
    </source>
</evidence>
<keyword evidence="2" id="KW-0472">Membrane</keyword>
<dbReference type="OrthoDB" id="5562676at2759"/>
<dbReference type="GO" id="GO:0005743">
    <property type="term" value="C:mitochondrial inner membrane"/>
    <property type="evidence" value="ECO:0007669"/>
    <property type="project" value="TreeGrafter"/>
</dbReference>
<keyword evidence="2" id="KW-0812">Transmembrane</keyword>
<name>A0A9P6UYK9_9FUNG</name>
<feature type="transmembrane region" description="Helical" evidence="2">
    <location>
        <begin position="119"/>
        <end position="139"/>
    </location>
</feature>
<dbReference type="PANTHER" id="PTHR28062">
    <property type="entry name" value="K+-H+ EXCHANGE-LIKE PROTEIN"/>
    <property type="match status" value="1"/>
</dbReference>
<dbReference type="InterPro" id="IPR018786">
    <property type="entry name" value="Mit_KHE1"/>
</dbReference>
<accession>A0A9P6UYK9</accession>
<feature type="region of interest" description="Disordered" evidence="1">
    <location>
        <begin position="203"/>
        <end position="259"/>
    </location>
</feature>
<protein>
    <recommendedName>
        <fullName evidence="5">Mitochondrial K+-H+ exchange-related-domain-containing protein</fullName>
    </recommendedName>
</protein>
<evidence type="ECO:0008006" key="5">
    <source>
        <dbReference type="Google" id="ProtNLM"/>
    </source>
</evidence>
<proteinExistence type="predicted"/>
<dbReference type="AlphaFoldDB" id="A0A9P6UYK9"/>
<comment type="caution">
    <text evidence="3">The sequence shown here is derived from an EMBL/GenBank/DDBJ whole genome shotgun (WGS) entry which is preliminary data.</text>
</comment>